<dbReference type="SUPFAM" id="SSF52047">
    <property type="entry name" value="RNI-like"/>
    <property type="match status" value="1"/>
</dbReference>
<keyword evidence="2" id="KW-1185">Reference proteome</keyword>
<sequence>MLLLSKLLRISQRGQVKIQWSKDPAAAHRPLPPATTPSSRGIWGYVAVAFNQVDAERLAKVGPNRLCAEWIIKNGGGVRFEEHPTKLWKDYNSLPLENNPFSIKVVDASNASIMKIGLEHFKGCEDIDTVIFHNCKHLENDGLEGLLHISSSLERLQVSGCYNITDSGLEVIGELSNLQQLIIFDMLYVKNMKAVAAKLQKQLPSCVIKATRLSVSLQPRKKDPKS</sequence>
<name>B3MEZ2_DROAN</name>
<proteinExistence type="predicted"/>
<reference evidence="1 2" key="1">
    <citation type="journal article" date="2007" name="Nature">
        <title>Evolution of genes and genomes on the Drosophila phylogeny.</title>
        <authorList>
            <consortium name="Drosophila 12 Genomes Consortium"/>
            <person name="Clark A.G."/>
            <person name="Eisen M.B."/>
            <person name="Smith D.R."/>
            <person name="Bergman C.M."/>
            <person name="Oliver B."/>
            <person name="Markow T.A."/>
            <person name="Kaufman T.C."/>
            <person name="Kellis M."/>
            <person name="Gelbart W."/>
            <person name="Iyer V.N."/>
            <person name="Pollard D.A."/>
            <person name="Sackton T.B."/>
            <person name="Larracuente A.M."/>
            <person name="Singh N.D."/>
            <person name="Abad J.P."/>
            <person name="Abt D.N."/>
            <person name="Adryan B."/>
            <person name="Aguade M."/>
            <person name="Akashi H."/>
            <person name="Anderson W.W."/>
            <person name="Aquadro C.F."/>
            <person name="Ardell D.H."/>
            <person name="Arguello R."/>
            <person name="Artieri C.G."/>
            <person name="Barbash D.A."/>
            <person name="Barker D."/>
            <person name="Barsanti P."/>
            <person name="Batterham P."/>
            <person name="Batzoglou S."/>
            <person name="Begun D."/>
            <person name="Bhutkar A."/>
            <person name="Blanco E."/>
            <person name="Bosak S.A."/>
            <person name="Bradley R.K."/>
            <person name="Brand A.D."/>
            <person name="Brent M.R."/>
            <person name="Brooks A.N."/>
            <person name="Brown R.H."/>
            <person name="Butlin R.K."/>
            <person name="Caggese C."/>
            <person name="Calvi B.R."/>
            <person name="Bernardo de Carvalho A."/>
            <person name="Caspi A."/>
            <person name="Castrezana S."/>
            <person name="Celniker S.E."/>
            <person name="Chang J.L."/>
            <person name="Chapple C."/>
            <person name="Chatterji S."/>
            <person name="Chinwalla A."/>
            <person name="Civetta A."/>
            <person name="Clifton S.W."/>
            <person name="Comeron J.M."/>
            <person name="Costello J.C."/>
            <person name="Coyne J.A."/>
            <person name="Daub J."/>
            <person name="David R.G."/>
            <person name="Delcher A.L."/>
            <person name="Delehaunty K."/>
            <person name="Do C.B."/>
            <person name="Ebling H."/>
            <person name="Edwards K."/>
            <person name="Eickbush T."/>
            <person name="Evans J.D."/>
            <person name="Filipski A."/>
            <person name="Findeiss S."/>
            <person name="Freyhult E."/>
            <person name="Fulton L."/>
            <person name="Fulton R."/>
            <person name="Garcia A.C."/>
            <person name="Gardiner A."/>
            <person name="Garfield D.A."/>
            <person name="Garvin B.E."/>
            <person name="Gibson G."/>
            <person name="Gilbert D."/>
            <person name="Gnerre S."/>
            <person name="Godfrey J."/>
            <person name="Good R."/>
            <person name="Gotea V."/>
            <person name="Gravely B."/>
            <person name="Greenberg A.J."/>
            <person name="Griffiths-Jones S."/>
            <person name="Gross S."/>
            <person name="Guigo R."/>
            <person name="Gustafson E.A."/>
            <person name="Haerty W."/>
            <person name="Hahn M.W."/>
            <person name="Halligan D.L."/>
            <person name="Halpern A.L."/>
            <person name="Halter G.M."/>
            <person name="Han M.V."/>
            <person name="Heger A."/>
            <person name="Hillier L."/>
            <person name="Hinrichs A.S."/>
            <person name="Holmes I."/>
            <person name="Hoskins R.A."/>
            <person name="Hubisz M.J."/>
            <person name="Hultmark D."/>
            <person name="Huntley M.A."/>
            <person name="Jaffe D.B."/>
            <person name="Jagadeeshan S."/>
            <person name="Jeck W.R."/>
            <person name="Johnson J."/>
            <person name="Jones C.D."/>
            <person name="Jordan W.C."/>
            <person name="Karpen G.H."/>
            <person name="Kataoka E."/>
            <person name="Keightley P.D."/>
            <person name="Kheradpour P."/>
            <person name="Kirkness E.F."/>
            <person name="Koerich L.B."/>
            <person name="Kristiansen K."/>
            <person name="Kudrna D."/>
            <person name="Kulathinal R.J."/>
            <person name="Kumar S."/>
            <person name="Kwok R."/>
            <person name="Lander E."/>
            <person name="Langley C.H."/>
            <person name="Lapoint R."/>
            <person name="Lazzaro B.P."/>
            <person name="Lee S.J."/>
            <person name="Levesque L."/>
            <person name="Li R."/>
            <person name="Lin C.F."/>
            <person name="Lin M.F."/>
            <person name="Lindblad-Toh K."/>
            <person name="Llopart A."/>
            <person name="Long M."/>
            <person name="Low L."/>
            <person name="Lozovsky E."/>
            <person name="Lu J."/>
            <person name="Luo M."/>
            <person name="Machado C.A."/>
            <person name="Makalowski W."/>
            <person name="Marzo M."/>
            <person name="Matsuda M."/>
            <person name="Matzkin L."/>
            <person name="McAllister B."/>
            <person name="McBride C.S."/>
            <person name="McKernan B."/>
            <person name="McKernan K."/>
            <person name="Mendez-Lago M."/>
            <person name="Minx P."/>
            <person name="Mollenhauer M.U."/>
            <person name="Montooth K."/>
            <person name="Mount S.M."/>
            <person name="Mu X."/>
            <person name="Myers E."/>
            <person name="Negre B."/>
            <person name="Newfeld S."/>
            <person name="Nielsen R."/>
            <person name="Noor M.A."/>
            <person name="O'Grady P."/>
            <person name="Pachter L."/>
            <person name="Papaceit M."/>
            <person name="Parisi M.J."/>
            <person name="Parisi M."/>
            <person name="Parts L."/>
            <person name="Pedersen J.S."/>
            <person name="Pesole G."/>
            <person name="Phillippy A.M."/>
            <person name="Ponting C.P."/>
            <person name="Pop M."/>
            <person name="Porcelli D."/>
            <person name="Powell J.R."/>
            <person name="Prohaska S."/>
            <person name="Pruitt K."/>
            <person name="Puig M."/>
            <person name="Quesneville H."/>
            <person name="Ram K.R."/>
            <person name="Rand D."/>
            <person name="Rasmussen M.D."/>
            <person name="Reed L.K."/>
            <person name="Reenan R."/>
            <person name="Reily A."/>
            <person name="Remington K.A."/>
            <person name="Rieger T.T."/>
            <person name="Ritchie M.G."/>
            <person name="Robin C."/>
            <person name="Rogers Y.H."/>
            <person name="Rohde C."/>
            <person name="Rozas J."/>
            <person name="Rubenfield M.J."/>
            <person name="Ruiz A."/>
            <person name="Russo S."/>
            <person name="Salzberg S.L."/>
            <person name="Sanchez-Gracia A."/>
            <person name="Saranga D.J."/>
            <person name="Sato H."/>
            <person name="Schaeffer S.W."/>
            <person name="Schatz M.C."/>
            <person name="Schlenke T."/>
            <person name="Schwartz R."/>
            <person name="Segarra C."/>
            <person name="Singh R.S."/>
            <person name="Sirot L."/>
            <person name="Sirota M."/>
            <person name="Sisneros N.B."/>
            <person name="Smith C.D."/>
            <person name="Smith T.F."/>
            <person name="Spieth J."/>
            <person name="Stage D.E."/>
            <person name="Stark A."/>
            <person name="Stephan W."/>
            <person name="Strausberg R.L."/>
            <person name="Strempel S."/>
            <person name="Sturgill D."/>
            <person name="Sutton G."/>
            <person name="Sutton G.G."/>
            <person name="Tao W."/>
            <person name="Teichmann S."/>
            <person name="Tobari Y.N."/>
            <person name="Tomimura Y."/>
            <person name="Tsolas J.M."/>
            <person name="Valente V.L."/>
            <person name="Venter E."/>
            <person name="Venter J.C."/>
            <person name="Vicario S."/>
            <person name="Vieira F.G."/>
            <person name="Vilella A.J."/>
            <person name="Villasante A."/>
            <person name="Walenz B."/>
            <person name="Wang J."/>
            <person name="Wasserman M."/>
            <person name="Watts T."/>
            <person name="Wilson D."/>
            <person name="Wilson R.K."/>
            <person name="Wing R.A."/>
            <person name="Wolfner M.F."/>
            <person name="Wong A."/>
            <person name="Wong G.K."/>
            <person name="Wu C.I."/>
            <person name="Wu G."/>
            <person name="Yamamoto D."/>
            <person name="Yang H.P."/>
            <person name="Yang S.P."/>
            <person name="Yorke J.A."/>
            <person name="Yoshida K."/>
            <person name="Zdobnov E."/>
            <person name="Zhang P."/>
            <person name="Zhang Y."/>
            <person name="Zimin A.V."/>
            <person name="Baldwin J."/>
            <person name="Abdouelleil A."/>
            <person name="Abdulkadir J."/>
            <person name="Abebe A."/>
            <person name="Abera B."/>
            <person name="Abreu J."/>
            <person name="Acer S.C."/>
            <person name="Aftuck L."/>
            <person name="Alexander A."/>
            <person name="An P."/>
            <person name="Anderson E."/>
            <person name="Anderson S."/>
            <person name="Arachi H."/>
            <person name="Azer M."/>
            <person name="Bachantsang P."/>
            <person name="Barry A."/>
            <person name="Bayul T."/>
            <person name="Berlin A."/>
            <person name="Bessette D."/>
            <person name="Bloom T."/>
            <person name="Blye J."/>
            <person name="Boguslavskiy L."/>
            <person name="Bonnet C."/>
            <person name="Boukhgalter B."/>
            <person name="Bourzgui I."/>
            <person name="Brown A."/>
            <person name="Cahill P."/>
            <person name="Channer S."/>
            <person name="Cheshatsang Y."/>
            <person name="Chuda L."/>
            <person name="Citroen M."/>
            <person name="Collymore A."/>
            <person name="Cooke P."/>
            <person name="Costello M."/>
            <person name="D'Aco K."/>
            <person name="Daza R."/>
            <person name="De Haan G."/>
            <person name="DeGray S."/>
            <person name="DeMaso C."/>
            <person name="Dhargay N."/>
            <person name="Dooley K."/>
            <person name="Dooley E."/>
            <person name="Doricent M."/>
            <person name="Dorje P."/>
            <person name="Dorjee K."/>
            <person name="Dupes A."/>
            <person name="Elong R."/>
            <person name="Falk J."/>
            <person name="Farina A."/>
            <person name="Faro S."/>
            <person name="Ferguson D."/>
            <person name="Fisher S."/>
            <person name="Foley C.D."/>
            <person name="Franke A."/>
            <person name="Friedrich D."/>
            <person name="Gadbois L."/>
            <person name="Gearin G."/>
            <person name="Gearin C.R."/>
            <person name="Giannoukos G."/>
            <person name="Goode T."/>
            <person name="Graham J."/>
            <person name="Grandbois E."/>
            <person name="Grewal S."/>
            <person name="Gyaltsen K."/>
            <person name="Hafez N."/>
            <person name="Hagos B."/>
            <person name="Hall J."/>
            <person name="Henson C."/>
            <person name="Hollinger A."/>
            <person name="Honan T."/>
            <person name="Huard M.D."/>
            <person name="Hughes L."/>
            <person name="Hurhula B."/>
            <person name="Husby M.E."/>
            <person name="Kamat A."/>
            <person name="Kanga B."/>
            <person name="Kashin S."/>
            <person name="Khazanovich D."/>
            <person name="Kisner P."/>
            <person name="Lance K."/>
            <person name="Lara M."/>
            <person name="Lee W."/>
            <person name="Lennon N."/>
            <person name="Letendre F."/>
            <person name="LeVine R."/>
            <person name="Lipovsky A."/>
            <person name="Liu X."/>
            <person name="Liu J."/>
            <person name="Liu S."/>
            <person name="Lokyitsang T."/>
            <person name="Lokyitsang Y."/>
            <person name="Lubonja R."/>
            <person name="Lui A."/>
            <person name="MacDonald P."/>
            <person name="Magnisalis V."/>
            <person name="Maru K."/>
            <person name="Matthews C."/>
            <person name="McCusker W."/>
            <person name="McDonough S."/>
            <person name="Mehta T."/>
            <person name="Meldrim J."/>
            <person name="Meneus L."/>
            <person name="Mihai O."/>
            <person name="Mihalev A."/>
            <person name="Mihova T."/>
            <person name="Mittelman R."/>
            <person name="Mlenga V."/>
            <person name="Montmayeur A."/>
            <person name="Mulrain L."/>
            <person name="Navidi A."/>
            <person name="Naylor J."/>
            <person name="Negash T."/>
            <person name="Nguyen T."/>
            <person name="Nguyen N."/>
            <person name="Nicol R."/>
            <person name="Norbu C."/>
            <person name="Norbu N."/>
            <person name="Novod N."/>
            <person name="O'Neill B."/>
            <person name="Osman S."/>
            <person name="Markiewicz E."/>
            <person name="Oyono O.L."/>
            <person name="Patti C."/>
            <person name="Phunkhang P."/>
            <person name="Pierre F."/>
            <person name="Priest M."/>
            <person name="Raghuraman S."/>
            <person name="Rege F."/>
            <person name="Reyes R."/>
            <person name="Rise C."/>
            <person name="Rogov P."/>
            <person name="Ross K."/>
            <person name="Ryan E."/>
            <person name="Settipalli S."/>
            <person name="Shea T."/>
            <person name="Sherpa N."/>
            <person name="Shi L."/>
            <person name="Shih D."/>
            <person name="Sparrow T."/>
            <person name="Spaulding J."/>
            <person name="Stalker J."/>
            <person name="Stange-Thomann N."/>
            <person name="Stavropoulos S."/>
            <person name="Stone C."/>
            <person name="Strader C."/>
            <person name="Tesfaye S."/>
            <person name="Thomson T."/>
            <person name="Thoulutsang Y."/>
            <person name="Thoulutsang D."/>
            <person name="Topham K."/>
            <person name="Topping I."/>
            <person name="Tsamla T."/>
            <person name="Vassiliev H."/>
            <person name="Vo A."/>
            <person name="Wangchuk T."/>
            <person name="Wangdi T."/>
            <person name="Weiand M."/>
            <person name="Wilkinson J."/>
            <person name="Wilson A."/>
            <person name="Yadav S."/>
            <person name="Young G."/>
            <person name="Yu Q."/>
            <person name="Zembek L."/>
            <person name="Zhong D."/>
            <person name="Zimmer A."/>
            <person name="Zwirko Z."/>
            <person name="Jaffe D.B."/>
            <person name="Alvarez P."/>
            <person name="Brockman W."/>
            <person name="Butler J."/>
            <person name="Chin C."/>
            <person name="Gnerre S."/>
            <person name="Grabherr M."/>
            <person name="Kleber M."/>
            <person name="Mauceli E."/>
            <person name="MacCallum I."/>
        </authorList>
    </citation>
    <scope>NUCLEOTIDE SEQUENCE [LARGE SCALE GENOMIC DNA]</scope>
    <source>
        <strain evidence="2">Tucson 14024-0371.13</strain>
    </source>
</reference>
<protein>
    <submittedName>
        <fullName evidence="1">Uncharacterized protein</fullName>
    </submittedName>
</protein>
<dbReference type="InParanoid" id="B3MEZ2"/>
<dbReference type="KEGG" id="dan:6495891"/>
<dbReference type="HOGENOM" id="CLU_100746_0_0_1"/>
<dbReference type="FunCoup" id="B3MEZ2">
    <property type="interactions" value="720"/>
</dbReference>
<dbReference type="InterPro" id="IPR032675">
    <property type="entry name" value="LRR_dom_sf"/>
</dbReference>
<dbReference type="PhylomeDB" id="B3MEZ2"/>
<accession>B3MEZ2</accession>
<evidence type="ECO:0000313" key="1">
    <source>
        <dbReference type="EMBL" id="EDV36613.1"/>
    </source>
</evidence>
<dbReference type="Gene3D" id="3.80.10.10">
    <property type="entry name" value="Ribonuclease Inhibitor"/>
    <property type="match status" value="1"/>
</dbReference>
<dbReference type="AlphaFoldDB" id="B3MEZ2"/>
<gene>
    <name evidence="1" type="primary">Dana\GF13048</name>
    <name evidence="1" type="synonym">dana_GLEANR_13062</name>
    <name evidence="1" type="ORF">GF13048</name>
</gene>
<dbReference type="eggNOG" id="KOG3864">
    <property type="taxonomic scope" value="Eukaryota"/>
</dbReference>
<dbReference type="GeneID" id="6495891"/>
<organism evidence="1 2">
    <name type="scientific">Drosophila ananassae</name>
    <name type="common">Fruit fly</name>
    <dbReference type="NCBI Taxonomy" id="7217"/>
    <lineage>
        <taxon>Eukaryota</taxon>
        <taxon>Metazoa</taxon>
        <taxon>Ecdysozoa</taxon>
        <taxon>Arthropoda</taxon>
        <taxon>Hexapoda</taxon>
        <taxon>Insecta</taxon>
        <taxon>Pterygota</taxon>
        <taxon>Neoptera</taxon>
        <taxon>Endopterygota</taxon>
        <taxon>Diptera</taxon>
        <taxon>Brachycera</taxon>
        <taxon>Muscomorpha</taxon>
        <taxon>Ephydroidea</taxon>
        <taxon>Drosophilidae</taxon>
        <taxon>Drosophila</taxon>
        <taxon>Sophophora</taxon>
    </lineage>
</organism>
<dbReference type="STRING" id="7217.B3MEZ2"/>
<evidence type="ECO:0000313" key="2">
    <source>
        <dbReference type="Proteomes" id="UP000007801"/>
    </source>
</evidence>
<dbReference type="Proteomes" id="UP000007801">
    <property type="component" value="Unassembled WGS sequence"/>
</dbReference>
<dbReference type="OMA" id="IFDMLYV"/>
<dbReference type="OrthoDB" id="5859291at2759"/>
<dbReference type="SMR" id="B3MEZ2"/>
<dbReference type="EMBL" id="CH902619">
    <property type="protein sequence ID" value="EDV36613.1"/>
    <property type="molecule type" value="Genomic_DNA"/>
</dbReference>